<feature type="compositionally biased region" description="Basic and acidic residues" evidence="9">
    <location>
        <begin position="61"/>
        <end position="70"/>
    </location>
</feature>
<comment type="similarity">
    <text evidence="3">Belongs to the villin/gelsolin family.</text>
</comment>
<dbReference type="PANTHER" id="PTHR11977">
    <property type="entry name" value="VILLIN"/>
    <property type="match status" value="1"/>
</dbReference>
<dbReference type="InterPro" id="IPR029006">
    <property type="entry name" value="ADF-H/Gelsolin-like_dom_sf"/>
</dbReference>
<dbReference type="CDD" id="cd11289">
    <property type="entry name" value="gelsolin_S2_like"/>
    <property type="match status" value="1"/>
</dbReference>
<dbReference type="GO" id="GO:0015629">
    <property type="term" value="C:actin cytoskeleton"/>
    <property type="evidence" value="ECO:0007669"/>
    <property type="project" value="TreeGrafter"/>
</dbReference>
<dbReference type="Pfam" id="PF00626">
    <property type="entry name" value="Gelsolin"/>
    <property type="match status" value="1"/>
</dbReference>
<dbReference type="EMBL" id="MT123516">
    <property type="protein sequence ID" value="QNQ79867.1"/>
    <property type="molecule type" value="mRNA"/>
</dbReference>
<feature type="region of interest" description="Disordered" evidence="9">
    <location>
        <begin position="46"/>
        <end position="399"/>
    </location>
</feature>
<dbReference type="InterPro" id="IPR036886">
    <property type="entry name" value="Villin_headpiece_dom_sf"/>
</dbReference>
<dbReference type="Gene3D" id="3.40.20.10">
    <property type="entry name" value="Severin"/>
    <property type="match status" value="5"/>
</dbReference>
<keyword evidence="4" id="KW-0963">Cytoplasm</keyword>
<dbReference type="GO" id="GO:0051016">
    <property type="term" value="P:barbed-end actin filament capping"/>
    <property type="evidence" value="ECO:0007669"/>
    <property type="project" value="TreeGrafter"/>
</dbReference>
<dbReference type="GO" id="GO:0051014">
    <property type="term" value="P:actin filament severing"/>
    <property type="evidence" value="ECO:0007669"/>
    <property type="project" value="TreeGrafter"/>
</dbReference>
<feature type="domain" description="HP" evidence="10">
    <location>
        <begin position="1429"/>
        <end position="1492"/>
    </location>
</feature>
<keyword evidence="8" id="KW-0206">Cytoskeleton</keyword>
<feature type="compositionally biased region" description="Polar residues" evidence="9">
    <location>
        <begin position="111"/>
        <end position="128"/>
    </location>
</feature>
<keyword evidence="7" id="KW-0009">Actin-binding</keyword>
<evidence type="ECO:0000256" key="6">
    <source>
        <dbReference type="ARBA" id="ARBA00023136"/>
    </source>
</evidence>
<feature type="compositionally biased region" description="Basic and acidic residues" evidence="9">
    <location>
        <begin position="216"/>
        <end position="229"/>
    </location>
</feature>
<name>A0A7H0S6W0_SINCH</name>
<evidence type="ECO:0000256" key="9">
    <source>
        <dbReference type="SAM" id="MobiDB-lite"/>
    </source>
</evidence>
<evidence type="ECO:0000256" key="2">
    <source>
        <dbReference type="ARBA" id="ARBA00004245"/>
    </source>
</evidence>
<feature type="compositionally biased region" description="Polar residues" evidence="9">
    <location>
        <begin position="353"/>
        <end position="371"/>
    </location>
</feature>
<evidence type="ECO:0000256" key="3">
    <source>
        <dbReference type="ARBA" id="ARBA00008418"/>
    </source>
</evidence>
<evidence type="ECO:0000256" key="1">
    <source>
        <dbReference type="ARBA" id="ARBA00004170"/>
    </source>
</evidence>
<dbReference type="CDD" id="cd11293">
    <property type="entry name" value="gelsolin_S4_like"/>
    <property type="match status" value="1"/>
</dbReference>
<evidence type="ECO:0000256" key="7">
    <source>
        <dbReference type="ARBA" id="ARBA00023203"/>
    </source>
</evidence>
<feature type="compositionally biased region" description="Basic and acidic residues" evidence="9">
    <location>
        <begin position="98"/>
        <end position="109"/>
    </location>
</feature>
<dbReference type="FunFam" id="1.10.950.10:FF:000003">
    <property type="entry name" value="supervillin isoform X2"/>
    <property type="match status" value="1"/>
</dbReference>
<proteinExistence type="evidence at transcript level"/>
<evidence type="ECO:0000313" key="11">
    <source>
        <dbReference type="EMBL" id="QNQ79867.1"/>
    </source>
</evidence>
<keyword evidence="5" id="KW-0677">Repeat</keyword>
<dbReference type="Pfam" id="PF02209">
    <property type="entry name" value="VHP"/>
    <property type="match status" value="1"/>
</dbReference>
<dbReference type="GO" id="GO:0016020">
    <property type="term" value="C:membrane"/>
    <property type="evidence" value="ECO:0007669"/>
    <property type="project" value="UniProtKB-SubCell"/>
</dbReference>
<evidence type="ECO:0000259" key="10">
    <source>
        <dbReference type="PROSITE" id="PS51089"/>
    </source>
</evidence>
<accession>A0A7H0S6W0</accession>
<dbReference type="PROSITE" id="PS51089">
    <property type="entry name" value="HP"/>
    <property type="match status" value="1"/>
</dbReference>
<dbReference type="SMART" id="SM00262">
    <property type="entry name" value="GEL"/>
    <property type="match status" value="4"/>
</dbReference>
<dbReference type="InterPro" id="IPR003128">
    <property type="entry name" value="Villin_headpiece"/>
</dbReference>
<reference evidence="11" key="1">
    <citation type="submission" date="2020-02" db="EMBL/GenBank/DDBJ databases">
        <title>Genomic and functional characterization of the lect2 gene from Siniperca chuatsi.</title>
        <authorList>
            <person name="Shen Y."/>
            <person name="Chen X."/>
            <person name="Zhao J."/>
        </authorList>
    </citation>
    <scope>NUCLEOTIDE SEQUENCE</scope>
</reference>
<feature type="compositionally biased region" description="Basic and acidic residues" evidence="9">
    <location>
        <begin position="158"/>
        <end position="179"/>
    </location>
</feature>
<evidence type="ECO:0000256" key="5">
    <source>
        <dbReference type="ARBA" id="ARBA00022737"/>
    </source>
</evidence>
<dbReference type="GO" id="GO:0005546">
    <property type="term" value="F:phosphatidylinositol-4,5-bisphosphate binding"/>
    <property type="evidence" value="ECO:0007669"/>
    <property type="project" value="TreeGrafter"/>
</dbReference>
<feature type="compositionally biased region" description="Basic and acidic residues" evidence="9">
    <location>
        <begin position="130"/>
        <end position="151"/>
    </location>
</feature>
<dbReference type="GO" id="GO:0005737">
    <property type="term" value="C:cytoplasm"/>
    <property type="evidence" value="ECO:0007669"/>
    <property type="project" value="TreeGrafter"/>
</dbReference>
<organism evidence="11">
    <name type="scientific">Siniperca chuatsi</name>
    <name type="common">Mandarin fish</name>
    <dbReference type="NCBI Taxonomy" id="119488"/>
    <lineage>
        <taxon>Eukaryota</taxon>
        <taxon>Metazoa</taxon>
        <taxon>Chordata</taxon>
        <taxon>Craniata</taxon>
        <taxon>Vertebrata</taxon>
        <taxon>Euteleostomi</taxon>
        <taxon>Actinopterygii</taxon>
        <taxon>Neopterygii</taxon>
        <taxon>Teleostei</taxon>
        <taxon>Neoteleostei</taxon>
        <taxon>Acanthomorphata</taxon>
        <taxon>Eupercaria</taxon>
        <taxon>Centrarchiformes</taxon>
        <taxon>Centrarchoidei</taxon>
        <taxon>Sinipercidae</taxon>
        <taxon>Siniperca</taxon>
    </lineage>
</organism>
<dbReference type="InterPro" id="IPR007123">
    <property type="entry name" value="Gelsolin-like_dom"/>
</dbReference>
<feature type="compositionally biased region" description="Acidic residues" evidence="9">
    <location>
        <begin position="308"/>
        <end position="340"/>
    </location>
</feature>
<dbReference type="Gene3D" id="1.10.950.10">
    <property type="entry name" value="Villin headpiece domain"/>
    <property type="match status" value="1"/>
</dbReference>
<feature type="compositionally biased region" description="Basic and acidic residues" evidence="9">
    <location>
        <begin position="186"/>
        <end position="206"/>
    </location>
</feature>
<dbReference type="InterPro" id="IPR007122">
    <property type="entry name" value="Villin/Gelsolin"/>
</dbReference>
<evidence type="ECO:0000256" key="4">
    <source>
        <dbReference type="ARBA" id="ARBA00022490"/>
    </source>
</evidence>
<dbReference type="GO" id="GO:0008154">
    <property type="term" value="P:actin polymerization or depolymerization"/>
    <property type="evidence" value="ECO:0007669"/>
    <property type="project" value="TreeGrafter"/>
</dbReference>
<dbReference type="SMART" id="SM00153">
    <property type="entry name" value="VHP"/>
    <property type="match status" value="1"/>
</dbReference>
<protein>
    <submittedName>
        <fullName evidence="11">Supervillin</fullName>
    </submittedName>
</protein>
<dbReference type="PANTHER" id="PTHR11977:SF87">
    <property type="entry name" value="SUPERVILLIN ISOFORM X1"/>
    <property type="match status" value="1"/>
</dbReference>
<comment type="subcellular location">
    <subcellularLocation>
        <location evidence="2">Cytoplasm</location>
        <location evidence="2">Cytoskeleton</location>
    </subcellularLocation>
    <subcellularLocation>
        <location evidence="1">Membrane</location>
        <topology evidence="1">Peripheral membrane protein</topology>
    </subcellularLocation>
</comment>
<evidence type="ECO:0000256" key="8">
    <source>
        <dbReference type="ARBA" id="ARBA00023212"/>
    </source>
</evidence>
<gene>
    <name evidence="11" type="primary">svil</name>
</gene>
<dbReference type="GO" id="GO:0051015">
    <property type="term" value="F:actin filament binding"/>
    <property type="evidence" value="ECO:0007669"/>
    <property type="project" value="InterPro"/>
</dbReference>
<sequence length="1492" mass="167050">MDGIDTLQSSAPETKAERIARYKAERRRELAERYGNTDEFTSKYVRRDRKIGDTSETVSSETKEKEKIEDNGSEQTYNRRALRNKVAEPVEHTDDEPAQEKEGTTHLKTDTILSSKSEAVSSMKTSSHFRLLETDDTEKPKANEKPVDSAKRTSKMSLFKDLEGAEDRSSVRRANDRVKCQLMSSDEEKCSTSLPKTDKSKVMDEKEATDEPSWQEQHEYAATVEEKKPSKLLSDTDLPLSKNRDASPPPSPPCQVSLLQRQDSGPREIKGILKKSRSTSVESDHSEGSTPDCEPARQSSITLSHPESEEEMEEMQEEEIEEEVNGENDQEDESLTDDITDGGSFSIDKQQREGSNSSSRGSFEEMQSPSPDESLEQTSTVLEDVEELESSLDGSIGSALKQRLAEFTSEGEKKDRLKKPKPSELIQTSLADRFGQLQGAENAWKKKTSSVDVGPKMSLAERMKILKDKEEQWKNKGKGAANDSIQFTVAGRMAKRGLVSDTGKEESPLISLKKSNATPVKPHEEISSRTDVKVEGDKRLDKLESFLDKLHNKGVSKSNTSTIEVTEETEKEVMTLDDEETFGNFYKSVSTSTLQDSSVVLTEEDLSQIQADTPKLTSAVAEHKRAVRPPKRNQGSRNPLRALAARNDIRQVYTEQRLNVATVETKRIQVERMAKHSKTNLADVALAGLASKENFRKVSLRSVKSTDVVTNNSALPFNKLMLIRIKGRRHVQVRLVEPTAHSLNSGDCFLLITPKHCFMWSGEFANVIEKAKASEMASFVQAKRDLGCKAPQVTVLEEGINTDSRWAKEFWTLLGGQTQYRGAGEPEEDELYESGVLDSNGVYRLQGDKLVPHEDAWASIPSVSLLNSKEVLVFDFGSEVYVWHGKDVPLGDRKVAVKLGKQLYSGSYDYSNCRVNPLDASCTNKDVPQQGEGRPSWTLFGRLSEHNETALFREKFLDWAERKKEEAAQAEEIKSPVYSTERSPFDLDLQPCDAKVLLENEPEPVKTVLEGVNVQRGHGLVRADDGRQAELATVAVDAWHIKEHSEEELPEESLGQLHEGDAYIIRWKYSITTLVGKRQKPGELSAGAPGRERTACFFWQGSHSSISEKGTSALMTVELGSHRGSQVLVSEGKEPPCFLQLFQGGLIIHKGSREDSANNTVGWRLFCVRGEAEVEASLVEVDCQRASLRSRASLVLLNAQKGHLYLWHGCKAHASARQVAKRAANKVTQRCPSELGLSSTSSVKVEEVEEGSEPAEFVKALGPQDMKAYDCMLQDPGKYNYTPRLFRLSASSGVFEGEEQLYPARVTEGVMAMPFLQENLYSAQQPALFLLDNRMEVYLWQGWQPEDTQCTGSAKIRWNNERKCAMETVLQYCKEKNPRRPPLAYLVLAGCEPLTFTNIFPYWEKDTSITSKAESSKNKVMLVKEALSKLSKQQYSIEELTGKPLPEGVDPLRLEDYLSDQDFKTLLEMSRVEFNALPNWKQKNLKKSKGLF</sequence>
<dbReference type="SUPFAM" id="SSF47050">
    <property type="entry name" value="VHP, Villin headpiece domain"/>
    <property type="match status" value="1"/>
</dbReference>
<keyword evidence="6" id="KW-0472">Membrane</keyword>
<dbReference type="SUPFAM" id="SSF55753">
    <property type="entry name" value="Actin depolymerizing proteins"/>
    <property type="match status" value="5"/>
</dbReference>